<dbReference type="EMBL" id="FZON01000050">
    <property type="protein sequence ID" value="SNT02457.1"/>
    <property type="molecule type" value="Genomic_DNA"/>
</dbReference>
<proteinExistence type="predicted"/>
<evidence type="ECO:0000313" key="3">
    <source>
        <dbReference type="Proteomes" id="UP000198440"/>
    </source>
</evidence>
<feature type="domain" description="DUF6362" evidence="1">
    <location>
        <begin position="22"/>
        <end position="118"/>
    </location>
</feature>
<dbReference type="Proteomes" id="UP000198440">
    <property type="component" value="Unassembled WGS sequence"/>
</dbReference>
<evidence type="ECO:0000259" key="1">
    <source>
        <dbReference type="Pfam" id="PF19889"/>
    </source>
</evidence>
<organism evidence="2 3">
    <name type="scientific">Antarctobacter heliothermus</name>
    <dbReference type="NCBI Taxonomy" id="74033"/>
    <lineage>
        <taxon>Bacteria</taxon>
        <taxon>Pseudomonadati</taxon>
        <taxon>Pseudomonadota</taxon>
        <taxon>Alphaproteobacteria</taxon>
        <taxon>Rhodobacterales</taxon>
        <taxon>Roseobacteraceae</taxon>
        <taxon>Antarctobacter</taxon>
    </lineage>
</organism>
<dbReference type="Pfam" id="PF19889">
    <property type="entry name" value="DUF6362"/>
    <property type="match status" value="1"/>
</dbReference>
<dbReference type="InterPro" id="IPR045942">
    <property type="entry name" value="DUF6362"/>
</dbReference>
<dbReference type="OrthoDB" id="7360866at2"/>
<protein>
    <recommendedName>
        <fullName evidence="1">DUF6362 domain-containing protein</fullName>
    </recommendedName>
</protein>
<sequence>MAGEWTTAKVEDRLECAADVHRALPDVRPTGFFNAWPEYFHSFADRVGQEPRMRRPLPSPRQITEAEEAMLWLRWLERDDARIVWLRAERTPWKKITWEIGLSRPAASRHWQYGVALITWRLNGRMPPSKRSQRFVVENANNLSRKIVL</sequence>
<dbReference type="AlphaFoldDB" id="A0A239J9A4"/>
<name>A0A239J9A4_9RHOB</name>
<reference evidence="2 3" key="1">
    <citation type="submission" date="2017-06" db="EMBL/GenBank/DDBJ databases">
        <authorList>
            <person name="Kim H.J."/>
            <person name="Triplett B.A."/>
        </authorList>
    </citation>
    <scope>NUCLEOTIDE SEQUENCE [LARGE SCALE GENOMIC DNA]</scope>
    <source>
        <strain evidence="2 3">DSM 11445</strain>
    </source>
</reference>
<accession>A0A239J9A4</accession>
<dbReference type="RefSeq" id="WP_089279592.1">
    <property type="nucleotide sequence ID" value="NZ_FZON01000050.1"/>
</dbReference>
<gene>
    <name evidence="2" type="ORF">SAMN04488078_10507</name>
</gene>
<evidence type="ECO:0000313" key="2">
    <source>
        <dbReference type="EMBL" id="SNT02457.1"/>
    </source>
</evidence>